<comment type="similarity">
    <text evidence="7">Belongs to the class-I aminoacyl-tRNA synthetase family.</text>
</comment>
<feature type="domain" description="Glutamyl/glutaminyl-tRNA synthetase class Ib catalytic" evidence="8">
    <location>
        <begin position="16"/>
        <end position="126"/>
    </location>
</feature>
<dbReference type="PROSITE" id="PS00178">
    <property type="entry name" value="AA_TRNA_LIGASE_I"/>
    <property type="match status" value="1"/>
</dbReference>
<keyword evidence="10" id="KW-1185">Reference proteome</keyword>
<evidence type="ECO:0000259" key="8">
    <source>
        <dbReference type="Pfam" id="PF00749"/>
    </source>
</evidence>
<evidence type="ECO:0000256" key="2">
    <source>
        <dbReference type="ARBA" id="ARBA00022723"/>
    </source>
</evidence>
<keyword evidence="2" id="KW-0479">Metal-binding</keyword>
<dbReference type="InterPro" id="IPR049940">
    <property type="entry name" value="GluQ/Sye"/>
</dbReference>
<dbReference type="PRINTS" id="PR00987">
    <property type="entry name" value="TRNASYNTHGLU"/>
</dbReference>
<evidence type="ECO:0000313" key="9">
    <source>
        <dbReference type="EMBL" id="WZN47079.1"/>
    </source>
</evidence>
<evidence type="ECO:0000256" key="6">
    <source>
        <dbReference type="ARBA" id="ARBA00023146"/>
    </source>
</evidence>
<reference evidence="9 10" key="1">
    <citation type="submission" date="2024-03" db="EMBL/GenBank/DDBJ databases">
        <title>Chitinophaga caseinilytica sp. nov., a casein hydrolysing bacterium isolated from forest soil.</title>
        <authorList>
            <person name="Lee D.S."/>
            <person name="Han D.M."/>
            <person name="Baek J.H."/>
            <person name="Choi D.G."/>
            <person name="Jeon J.H."/>
            <person name="Jeon C.O."/>
        </authorList>
    </citation>
    <scope>NUCLEOTIDE SEQUENCE [LARGE SCALE GENOMIC DNA]</scope>
    <source>
        <strain evidence="9 10">KACC 19118</strain>
    </source>
</reference>
<keyword evidence="7" id="KW-0648">Protein biosynthesis</keyword>
<evidence type="ECO:0000313" key="10">
    <source>
        <dbReference type="Proteomes" id="UP001449657"/>
    </source>
</evidence>
<dbReference type="InterPro" id="IPR000924">
    <property type="entry name" value="Glu/Gln-tRNA-synth"/>
</dbReference>
<keyword evidence="4" id="KW-0862">Zinc</keyword>
<dbReference type="PANTHER" id="PTHR43311">
    <property type="entry name" value="GLUTAMATE--TRNA LIGASE"/>
    <property type="match status" value="1"/>
</dbReference>
<keyword evidence="3 7" id="KW-0547">Nucleotide-binding</keyword>
<keyword evidence="6 7" id="KW-0030">Aminoacyl-tRNA synthetase</keyword>
<evidence type="ECO:0000256" key="1">
    <source>
        <dbReference type="ARBA" id="ARBA00022598"/>
    </source>
</evidence>
<dbReference type="InterPro" id="IPR014729">
    <property type="entry name" value="Rossmann-like_a/b/a_fold"/>
</dbReference>
<dbReference type="GO" id="GO:0016874">
    <property type="term" value="F:ligase activity"/>
    <property type="evidence" value="ECO:0007669"/>
    <property type="project" value="UniProtKB-KW"/>
</dbReference>
<dbReference type="Pfam" id="PF00749">
    <property type="entry name" value="tRNA-synt_1c"/>
    <property type="match status" value="2"/>
</dbReference>
<gene>
    <name evidence="9" type="ORF">WJU22_02655</name>
</gene>
<feature type="domain" description="Glutamyl/glutaminyl-tRNA synthetase class Ib catalytic" evidence="8">
    <location>
        <begin position="176"/>
        <end position="279"/>
    </location>
</feature>
<dbReference type="SUPFAM" id="SSF52374">
    <property type="entry name" value="Nucleotidylyl transferase"/>
    <property type="match status" value="1"/>
</dbReference>
<accession>A0ABZ2Z4A4</accession>
<evidence type="ECO:0000256" key="4">
    <source>
        <dbReference type="ARBA" id="ARBA00022833"/>
    </source>
</evidence>
<dbReference type="EMBL" id="CP150096">
    <property type="protein sequence ID" value="WZN47079.1"/>
    <property type="molecule type" value="Genomic_DNA"/>
</dbReference>
<evidence type="ECO:0000256" key="3">
    <source>
        <dbReference type="ARBA" id="ARBA00022741"/>
    </source>
</evidence>
<keyword evidence="5 7" id="KW-0067">ATP-binding</keyword>
<dbReference type="InterPro" id="IPR020058">
    <property type="entry name" value="Glu/Gln-tRNA-synth_Ib_cat-dom"/>
</dbReference>
<dbReference type="Gene3D" id="3.40.50.620">
    <property type="entry name" value="HUPs"/>
    <property type="match status" value="1"/>
</dbReference>
<proteinExistence type="inferred from homology"/>
<organism evidence="9 10">
    <name type="scientific">Chitinophaga caseinilytica</name>
    <dbReference type="NCBI Taxonomy" id="2267521"/>
    <lineage>
        <taxon>Bacteria</taxon>
        <taxon>Pseudomonadati</taxon>
        <taxon>Bacteroidota</taxon>
        <taxon>Chitinophagia</taxon>
        <taxon>Chitinophagales</taxon>
        <taxon>Chitinophagaceae</taxon>
        <taxon>Chitinophaga</taxon>
    </lineage>
</organism>
<dbReference type="PANTHER" id="PTHR43311:SF1">
    <property type="entry name" value="GLUTAMYL-Q TRNA(ASP) SYNTHETASE"/>
    <property type="match status" value="1"/>
</dbReference>
<dbReference type="Proteomes" id="UP001449657">
    <property type="component" value="Chromosome"/>
</dbReference>
<evidence type="ECO:0000256" key="5">
    <source>
        <dbReference type="ARBA" id="ARBA00022840"/>
    </source>
</evidence>
<keyword evidence="1 7" id="KW-0436">Ligase</keyword>
<protein>
    <submittedName>
        <fullName evidence="9">Glutamate--tRNA ligase family protein</fullName>
    </submittedName>
</protein>
<name>A0ABZ2Z4A4_9BACT</name>
<evidence type="ECO:0000256" key="7">
    <source>
        <dbReference type="RuleBase" id="RU363037"/>
    </source>
</evidence>
<sequence length="307" mass="34236">MPLSDTSHIAQAPRLTRLAPTPSGFLHVGNLLSFAATIALADRLHAKVLLRIDDLDRDRLRPAYLQDIFDTLHHMHIPWHQGPRDPEDFTGNWSQSLRMARYAEFLDALRAGGHLFACDCSRTQLVDGNYPGTCRHKNIPLDQPGVAWRLITSPDAIIPMRSIGKKRPPMRLPPSMYDFVVRKKNGEPAYQLASVADDLQFGVNLVVRGEDLLPSTLGQLYLASLLPPNPFPQTVFWHHPLLEGPSGHKLSKSAGDTSIRFMREQGMSPAEICTAAARMIDPGARPQNVLELGNWLLQREGADDRII</sequence>
<dbReference type="InterPro" id="IPR001412">
    <property type="entry name" value="aa-tRNA-synth_I_CS"/>
</dbReference>
<dbReference type="RefSeq" id="WP_341841741.1">
    <property type="nucleotide sequence ID" value="NZ_CP149792.1"/>
</dbReference>